<reference evidence="1" key="1">
    <citation type="submission" date="2021-04" db="EMBL/GenBank/DDBJ databases">
        <authorList>
            <person name="Barnhill K.B."/>
            <person name="Biggs A.M."/>
            <person name="Bland J."/>
            <person name="Choudhary H.M."/>
            <person name="Crogan R.E."/>
            <person name="Finocchiaro A.B."/>
            <person name="Franco V."/>
            <person name="Fuller T.A."/>
            <person name="Hanwacker C.G."/>
            <person name="Howard Z.E."/>
            <person name="Iqbal M."/>
            <person name="Mathew A.M."/>
            <person name="Miller S."/>
            <person name="Padhye S."/>
            <person name="Rainey E."/>
            <person name="Rodriguez A."/>
            <person name="Stewart E."/>
            <person name="Otero L.A."/>
            <person name="Chase M.A."/>
            <person name="Pollenz R.S."/>
            <person name="Garlena R.A."/>
            <person name="Russell D.A."/>
            <person name="Jacobs-Sera D."/>
            <person name="Hatfull G.F."/>
        </authorList>
    </citation>
    <scope>NUCLEOTIDE SEQUENCE</scope>
</reference>
<dbReference type="RefSeq" id="YP_010755888.1">
    <property type="nucleotide sequence ID" value="NC_073474.1"/>
</dbReference>
<gene>
    <name evidence="1" type="primary">148</name>
    <name evidence="1" type="ORF">SEA_VANLEE_148</name>
</gene>
<name>A0A8F2IFA8_9CAUD</name>
<sequence length="163" mass="18062">MNGPMPTSLVAHLQCGDRLSIDGFVGDYTFTTITPDARGRSHKVTLRNAAGKSKTVAMSQEEVVALLPGSPSRHRVVEVDLDGTDALPYRACCNQCRWQSEFVGTHAEARRLIGRHFCLRGVEVIRDNNHGYPYRAWCQCGWRSPGYAARHAAESMMTGHTCQ</sequence>
<accession>A0A8F2IFA8</accession>
<evidence type="ECO:0000313" key="1">
    <source>
        <dbReference type="EMBL" id="QWS68264.1"/>
    </source>
</evidence>
<evidence type="ECO:0000313" key="2">
    <source>
        <dbReference type="Proteomes" id="UP000683422"/>
    </source>
</evidence>
<dbReference type="EMBL" id="MZ028627">
    <property type="protein sequence ID" value="QWS68264.1"/>
    <property type="molecule type" value="Genomic_DNA"/>
</dbReference>
<protein>
    <submittedName>
        <fullName evidence="1">Uncharacterized protein</fullName>
    </submittedName>
</protein>
<organism evidence="1 2">
    <name type="scientific">Gordonia phage VanLee</name>
    <dbReference type="NCBI Taxonomy" id="2845816"/>
    <lineage>
        <taxon>Viruses</taxon>
        <taxon>Duplodnaviria</taxon>
        <taxon>Heunggongvirae</taxon>
        <taxon>Uroviricota</taxon>
        <taxon>Caudoviricetes</taxon>
        <taxon>Kruegerviridae</taxon>
        <taxon>Vanleevirus</taxon>
        <taxon>Vanleevirus vanlee</taxon>
    </lineage>
</organism>
<dbReference type="KEGG" id="vg:80020561"/>
<proteinExistence type="predicted"/>
<keyword evidence="2" id="KW-1185">Reference proteome</keyword>
<dbReference type="Proteomes" id="UP000683422">
    <property type="component" value="Segment"/>
</dbReference>
<dbReference type="GeneID" id="80020561"/>